<dbReference type="PROSITE" id="PS50011">
    <property type="entry name" value="PROTEIN_KINASE_DOM"/>
    <property type="match status" value="1"/>
</dbReference>
<dbReference type="Gene3D" id="1.10.510.10">
    <property type="entry name" value="Transferase(Phosphotransferase) domain 1"/>
    <property type="match status" value="1"/>
</dbReference>
<comment type="caution">
    <text evidence="2">The sequence shown here is derived from an EMBL/GenBank/DDBJ whole genome shotgun (WGS) entry which is preliminary data.</text>
</comment>
<dbReference type="Proteomes" id="UP001150569">
    <property type="component" value="Unassembled WGS sequence"/>
</dbReference>
<proteinExistence type="predicted"/>
<dbReference type="EMBL" id="JANBPT010000531">
    <property type="protein sequence ID" value="KAJ1917707.1"/>
    <property type="molecule type" value="Genomic_DNA"/>
</dbReference>
<dbReference type="GO" id="GO:0004672">
    <property type="term" value="F:protein kinase activity"/>
    <property type="evidence" value="ECO:0007669"/>
    <property type="project" value="InterPro"/>
</dbReference>
<evidence type="ECO:0000259" key="1">
    <source>
        <dbReference type="PROSITE" id="PS50011"/>
    </source>
</evidence>
<dbReference type="SUPFAM" id="SSF56112">
    <property type="entry name" value="Protein kinase-like (PK-like)"/>
    <property type="match status" value="1"/>
</dbReference>
<dbReference type="InterPro" id="IPR000719">
    <property type="entry name" value="Prot_kinase_dom"/>
</dbReference>
<protein>
    <recommendedName>
        <fullName evidence="1">Protein kinase domain-containing protein</fullName>
    </recommendedName>
</protein>
<dbReference type="AlphaFoldDB" id="A0A9W8DTY7"/>
<dbReference type="OrthoDB" id="4062651at2759"/>
<dbReference type="GO" id="GO:0005524">
    <property type="term" value="F:ATP binding"/>
    <property type="evidence" value="ECO:0007669"/>
    <property type="project" value="InterPro"/>
</dbReference>
<gene>
    <name evidence="2" type="ORF">IWQ60_007706</name>
</gene>
<evidence type="ECO:0000313" key="3">
    <source>
        <dbReference type="Proteomes" id="UP001150569"/>
    </source>
</evidence>
<dbReference type="InterPro" id="IPR011009">
    <property type="entry name" value="Kinase-like_dom_sf"/>
</dbReference>
<keyword evidence="3" id="KW-1185">Reference proteome</keyword>
<evidence type="ECO:0000313" key="2">
    <source>
        <dbReference type="EMBL" id="KAJ1917707.1"/>
    </source>
</evidence>
<sequence length="291" mass="32534">MVRTLICHQRVFNVQFQPLASVYVYLDANCQLYYAESAVPVDDLGVLQGKRLTHYMIYTTLGNFIGPIRRCADHTRCHTETPHLAVPYTPVTRPAANTAREIMALEKIYSVLSTPYLPAYRGGFVTADGYVRGLCFDPVKYSIREALDAKVIRDIPEFIDRVKVGLQSIHGWGLAHDNISSCSIRVTEDGEPRIVDFAACKPVGSRREGYRNGTLGYTRPAELVELENDFYSLRILFFHMQTLLATDPCAGHNNDKVVCYIGQCRHTGPLLPYGSPVGRTYAPVALNIIST</sequence>
<feature type="domain" description="Protein kinase" evidence="1">
    <location>
        <begin position="55"/>
        <end position="291"/>
    </location>
</feature>
<organism evidence="2 3">
    <name type="scientific">Tieghemiomyces parasiticus</name>
    <dbReference type="NCBI Taxonomy" id="78921"/>
    <lineage>
        <taxon>Eukaryota</taxon>
        <taxon>Fungi</taxon>
        <taxon>Fungi incertae sedis</taxon>
        <taxon>Zoopagomycota</taxon>
        <taxon>Kickxellomycotina</taxon>
        <taxon>Dimargaritomycetes</taxon>
        <taxon>Dimargaritales</taxon>
        <taxon>Dimargaritaceae</taxon>
        <taxon>Tieghemiomyces</taxon>
    </lineage>
</organism>
<reference evidence="2" key="1">
    <citation type="submission" date="2022-07" db="EMBL/GenBank/DDBJ databases">
        <title>Phylogenomic reconstructions and comparative analyses of Kickxellomycotina fungi.</title>
        <authorList>
            <person name="Reynolds N.K."/>
            <person name="Stajich J.E."/>
            <person name="Barry K."/>
            <person name="Grigoriev I.V."/>
            <person name="Crous P."/>
            <person name="Smith M.E."/>
        </authorList>
    </citation>
    <scope>NUCLEOTIDE SEQUENCE</scope>
    <source>
        <strain evidence="2">RSA 861</strain>
    </source>
</reference>
<accession>A0A9W8DTY7</accession>
<name>A0A9W8DTY7_9FUNG</name>